<feature type="transmembrane region" description="Helical" evidence="1">
    <location>
        <begin position="154"/>
        <end position="172"/>
    </location>
</feature>
<feature type="transmembrane region" description="Helical" evidence="1">
    <location>
        <begin position="92"/>
        <end position="116"/>
    </location>
</feature>
<reference evidence="2 3" key="1">
    <citation type="journal article" date="2016" name="Nat. Commun.">
        <title>Thousands of microbial genomes shed light on interconnected biogeochemical processes in an aquifer system.</title>
        <authorList>
            <person name="Anantharaman K."/>
            <person name="Brown C.T."/>
            <person name="Hug L.A."/>
            <person name="Sharon I."/>
            <person name="Castelle C.J."/>
            <person name="Probst A.J."/>
            <person name="Thomas B.C."/>
            <person name="Singh A."/>
            <person name="Wilkins M.J."/>
            <person name="Karaoz U."/>
            <person name="Brodie E.L."/>
            <person name="Williams K.H."/>
            <person name="Hubbard S.S."/>
            <person name="Banfield J.F."/>
        </authorList>
    </citation>
    <scope>NUCLEOTIDE SEQUENCE [LARGE SCALE GENOMIC DNA]</scope>
</reference>
<name>A0A1F5WFP3_9BACT</name>
<sequence>MGFRFSPFLTAIGVIAGMIIGSGVFALPYAVSVSGIWPSFIGAILAFLAILGIHLAYGEVVAHSSHEHRLPGYVHTYVGKTFGRVERAAQIFAFNATLLIYAILGGKFVSILFGYAFPLSSTIIFDTYADSGTFLFFIVAGIIFAFGTIRTIGFLNFALSLPFVFATLWIAWFALRFGVIEHVISVPGGSPFFSFSVFVFSLAGLSVIADAKGVFTKHENLYDSRRGLRPAIVVSTTLPFVLYIIFILAVLAISGGAVSNESLSGLQPILGDGVARVGALIGLFAVFTSYLALGYDLRKIYEFDMRLPTFLSAALVIVIPFLFFIAGFVNFVGLMSLVGGFFVALDGIFVVFVLRAMRRQGLITHPFVPFNTTIQAALVLLFAASAIYEFWHQLL</sequence>
<protein>
    <recommendedName>
        <fullName evidence="4">Amino acid transporter transmembrane domain-containing protein</fullName>
    </recommendedName>
</protein>
<keyword evidence="1" id="KW-0812">Transmembrane</keyword>
<evidence type="ECO:0000313" key="2">
    <source>
        <dbReference type="EMBL" id="OGF74508.1"/>
    </source>
</evidence>
<dbReference type="EMBL" id="MFHQ01000017">
    <property type="protein sequence ID" value="OGF74508.1"/>
    <property type="molecule type" value="Genomic_DNA"/>
</dbReference>
<feature type="transmembrane region" description="Helical" evidence="1">
    <location>
        <begin position="232"/>
        <end position="253"/>
    </location>
</feature>
<dbReference type="STRING" id="1798338.A3J56_01045"/>
<feature type="transmembrane region" description="Helical" evidence="1">
    <location>
        <begin position="36"/>
        <end position="57"/>
    </location>
</feature>
<feature type="transmembrane region" description="Helical" evidence="1">
    <location>
        <begin position="128"/>
        <end position="147"/>
    </location>
</feature>
<comment type="caution">
    <text evidence="2">The sequence shown here is derived from an EMBL/GenBank/DDBJ whole genome shotgun (WGS) entry which is preliminary data.</text>
</comment>
<feature type="transmembrane region" description="Helical" evidence="1">
    <location>
        <begin position="307"/>
        <end position="328"/>
    </location>
</feature>
<feature type="transmembrane region" description="Helical" evidence="1">
    <location>
        <begin position="192"/>
        <end position="211"/>
    </location>
</feature>
<dbReference type="Gene3D" id="1.20.1740.10">
    <property type="entry name" value="Amino acid/polyamine transporter I"/>
    <property type="match status" value="1"/>
</dbReference>
<keyword evidence="1" id="KW-0472">Membrane</keyword>
<feature type="transmembrane region" description="Helical" evidence="1">
    <location>
        <begin position="273"/>
        <end position="295"/>
    </location>
</feature>
<keyword evidence="1" id="KW-1133">Transmembrane helix</keyword>
<proteinExistence type="predicted"/>
<feature type="transmembrane region" description="Helical" evidence="1">
    <location>
        <begin position="7"/>
        <end position="30"/>
    </location>
</feature>
<organism evidence="2 3">
    <name type="scientific">Candidatus Giovannonibacteria bacterium RIFCSPHIGHO2_02_FULL_46_20</name>
    <dbReference type="NCBI Taxonomy" id="1798338"/>
    <lineage>
        <taxon>Bacteria</taxon>
        <taxon>Candidatus Giovannoniibacteriota</taxon>
    </lineage>
</organism>
<feature type="transmembrane region" description="Helical" evidence="1">
    <location>
        <begin position="334"/>
        <end position="354"/>
    </location>
</feature>
<accession>A0A1F5WFP3</accession>
<evidence type="ECO:0000256" key="1">
    <source>
        <dbReference type="SAM" id="Phobius"/>
    </source>
</evidence>
<dbReference type="AlphaFoldDB" id="A0A1F5WFP3"/>
<gene>
    <name evidence="2" type="ORF">A3J56_01045</name>
</gene>
<feature type="transmembrane region" description="Helical" evidence="1">
    <location>
        <begin position="366"/>
        <end position="388"/>
    </location>
</feature>
<evidence type="ECO:0008006" key="4">
    <source>
        <dbReference type="Google" id="ProtNLM"/>
    </source>
</evidence>
<evidence type="ECO:0000313" key="3">
    <source>
        <dbReference type="Proteomes" id="UP000178406"/>
    </source>
</evidence>
<dbReference type="Proteomes" id="UP000178406">
    <property type="component" value="Unassembled WGS sequence"/>
</dbReference>